<evidence type="ECO:0000256" key="3">
    <source>
        <dbReference type="ARBA" id="ARBA00022723"/>
    </source>
</evidence>
<dbReference type="GO" id="GO:0008270">
    <property type="term" value="F:zinc ion binding"/>
    <property type="evidence" value="ECO:0007669"/>
    <property type="project" value="UniProtKB-UniRule"/>
</dbReference>
<dbReference type="SUPFAM" id="SSF53056">
    <property type="entry name" value="beta-carbonic anhydrase, cab"/>
    <property type="match status" value="1"/>
</dbReference>
<feature type="binding site" evidence="7">
    <location>
        <position position="100"/>
    </location>
    <ligand>
        <name>Zn(2+)</name>
        <dbReference type="ChEBI" id="CHEBI:29105"/>
    </ligand>
</feature>
<keyword evidence="11" id="KW-1185">Reference proteome</keyword>
<evidence type="ECO:0000256" key="2">
    <source>
        <dbReference type="ARBA" id="ARBA00012925"/>
    </source>
</evidence>
<feature type="binding site" evidence="7">
    <location>
        <position position="97"/>
    </location>
    <ligand>
        <name>Zn(2+)</name>
        <dbReference type="ChEBI" id="CHEBI:29105"/>
    </ligand>
</feature>
<dbReference type="SMART" id="SM00947">
    <property type="entry name" value="Pro_CA"/>
    <property type="match status" value="1"/>
</dbReference>
<reference evidence="10" key="1">
    <citation type="submission" date="2022-07" db="EMBL/GenBank/DDBJ databases">
        <title>Phylogenomic reconstructions and comparative analyses of Kickxellomycotina fungi.</title>
        <authorList>
            <person name="Reynolds N.K."/>
            <person name="Stajich J.E."/>
            <person name="Barry K."/>
            <person name="Grigoriev I.V."/>
            <person name="Crous P."/>
            <person name="Smith M.E."/>
        </authorList>
    </citation>
    <scope>NUCLEOTIDE SEQUENCE</scope>
    <source>
        <strain evidence="10">RSA 861</strain>
    </source>
</reference>
<comment type="function">
    <text evidence="8">Reversible hydration of carbon dioxide.</text>
</comment>
<dbReference type="InterPro" id="IPR015892">
    <property type="entry name" value="Carbonic_anhydrase_CS"/>
</dbReference>
<evidence type="ECO:0000313" key="11">
    <source>
        <dbReference type="Proteomes" id="UP001150569"/>
    </source>
</evidence>
<dbReference type="GO" id="GO:0004089">
    <property type="term" value="F:carbonate dehydratase activity"/>
    <property type="evidence" value="ECO:0007669"/>
    <property type="project" value="UniProtKB-UniRule"/>
</dbReference>
<dbReference type="AlphaFoldDB" id="A0A9W8ADV9"/>
<feature type="binding site" evidence="7">
    <location>
        <position position="41"/>
    </location>
    <ligand>
        <name>Zn(2+)</name>
        <dbReference type="ChEBI" id="CHEBI:29105"/>
    </ligand>
</feature>
<dbReference type="EMBL" id="JANBPT010000054">
    <property type="protein sequence ID" value="KAJ1928932.1"/>
    <property type="molecule type" value="Genomic_DNA"/>
</dbReference>
<dbReference type="PROSITE" id="PS00704">
    <property type="entry name" value="PROK_CO2_ANHYDRASE_1"/>
    <property type="match status" value="1"/>
</dbReference>
<dbReference type="EC" id="4.2.1.1" evidence="2 8"/>
<comment type="cofactor">
    <cofactor evidence="7">
        <name>Zn(2+)</name>
        <dbReference type="ChEBI" id="CHEBI:29105"/>
    </cofactor>
    <text evidence="7">Binds 1 zinc ion per subunit.</text>
</comment>
<evidence type="ECO:0000256" key="4">
    <source>
        <dbReference type="ARBA" id="ARBA00022833"/>
    </source>
</evidence>
<evidence type="ECO:0000256" key="7">
    <source>
        <dbReference type="PIRSR" id="PIRSR601765-1"/>
    </source>
</evidence>
<organism evidence="10 11">
    <name type="scientific">Tieghemiomyces parasiticus</name>
    <dbReference type="NCBI Taxonomy" id="78921"/>
    <lineage>
        <taxon>Eukaryota</taxon>
        <taxon>Fungi</taxon>
        <taxon>Fungi incertae sedis</taxon>
        <taxon>Zoopagomycota</taxon>
        <taxon>Kickxellomycotina</taxon>
        <taxon>Dimargaritomycetes</taxon>
        <taxon>Dimargaritales</taxon>
        <taxon>Dimargaritaceae</taxon>
        <taxon>Tieghemiomyces</taxon>
    </lineage>
</organism>
<dbReference type="Proteomes" id="UP001150569">
    <property type="component" value="Unassembled WGS sequence"/>
</dbReference>
<dbReference type="OrthoDB" id="10248475at2759"/>
<dbReference type="GO" id="GO:0071244">
    <property type="term" value="P:cellular response to carbon dioxide"/>
    <property type="evidence" value="ECO:0007669"/>
    <property type="project" value="TreeGrafter"/>
</dbReference>
<dbReference type="PROSITE" id="PS00705">
    <property type="entry name" value="PROK_CO2_ANHYDRASE_2"/>
    <property type="match status" value="1"/>
</dbReference>
<keyword evidence="5 8" id="KW-0456">Lyase</keyword>
<evidence type="ECO:0000256" key="8">
    <source>
        <dbReference type="RuleBase" id="RU003956"/>
    </source>
</evidence>
<evidence type="ECO:0000256" key="9">
    <source>
        <dbReference type="SAM" id="MobiDB-lite"/>
    </source>
</evidence>
<proteinExistence type="inferred from homology"/>
<evidence type="ECO:0000256" key="1">
    <source>
        <dbReference type="ARBA" id="ARBA00006217"/>
    </source>
</evidence>
<dbReference type="InterPro" id="IPR036874">
    <property type="entry name" value="Carbonic_anhydrase_sf"/>
</dbReference>
<sequence length="222" mass="24463">MPFRHFMSGNAQWAAEFKAKVPQLAAQLSQAQAPRTLWYTCADSRVSPEMITNSNPGELFVHRNIANVVSTTDLSAMSVLEFAVKVLKVEHIVVTGHAMCGGVLATLSGQPAGEHLDEWLTPIKHLHTLQKQGFTCDGQHLDQALPKDQMELDLTKLNIRRSLSQLAQSTYVQARWQDATAPPLTLHGLYLNLDSFKLEVTHPPASSPQEATQAYSIPALTQ</sequence>
<protein>
    <recommendedName>
        <fullName evidence="2 8">Carbonic anhydrase</fullName>
        <ecNumber evidence="2 8">4.2.1.1</ecNumber>
    </recommendedName>
    <alternativeName>
        <fullName evidence="8">Carbonate dehydratase</fullName>
    </alternativeName>
</protein>
<comment type="caution">
    <text evidence="10">The sequence shown here is derived from an EMBL/GenBank/DDBJ whole genome shotgun (WGS) entry which is preliminary data.</text>
</comment>
<feature type="binding site" evidence="7">
    <location>
        <position position="43"/>
    </location>
    <ligand>
        <name>Zn(2+)</name>
        <dbReference type="ChEBI" id="CHEBI:29105"/>
    </ligand>
</feature>
<keyword evidence="4 7" id="KW-0862">Zinc</keyword>
<feature type="region of interest" description="Disordered" evidence="9">
    <location>
        <begin position="202"/>
        <end position="222"/>
    </location>
</feature>
<dbReference type="Pfam" id="PF00484">
    <property type="entry name" value="Pro_CA"/>
    <property type="match status" value="1"/>
</dbReference>
<dbReference type="GO" id="GO:0015976">
    <property type="term" value="P:carbon utilization"/>
    <property type="evidence" value="ECO:0007669"/>
    <property type="project" value="InterPro"/>
</dbReference>
<accession>A0A9W8ADV9</accession>
<keyword evidence="3 7" id="KW-0479">Metal-binding</keyword>
<dbReference type="Gene3D" id="3.40.1050.10">
    <property type="entry name" value="Carbonic anhydrase"/>
    <property type="match status" value="1"/>
</dbReference>
<name>A0A9W8ADV9_9FUNG</name>
<dbReference type="GO" id="GO:0034599">
    <property type="term" value="P:cellular response to oxidative stress"/>
    <property type="evidence" value="ECO:0007669"/>
    <property type="project" value="TreeGrafter"/>
</dbReference>
<gene>
    <name evidence="10" type="ORF">IWQ60_001621</name>
</gene>
<evidence type="ECO:0000256" key="5">
    <source>
        <dbReference type="ARBA" id="ARBA00023239"/>
    </source>
</evidence>
<feature type="compositionally biased region" description="Polar residues" evidence="9">
    <location>
        <begin position="207"/>
        <end position="222"/>
    </location>
</feature>
<dbReference type="PANTHER" id="PTHR11002:SF76">
    <property type="entry name" value="CARBONIC ANHYDRASE"/>
    <property type="match status" value="1"/>
</dbReference>
<evidence type="ECO:0000313" key="10">
    <source>
        <dbReference type="EMBL" id="KAJ1928932.1"/>
    </source>
</evidence>
<dbReference type="PANTHER" id="PTHR11002">
    <property type="entry name" value="CARBONIC ANHYDRASE"/>
    <property type="match status" value="1"/>
</dbReference>
<dbReference type="InterPro" id="IPR001765">
    <property type="entry name" value="Carbonic_anhydrase"/>
</dbReference>
<comment type="similarity">
    <text evidence="1 8">Belongs to the beta-class carbonic anhydrase family.</text>
</comment>
<evidence type="ECO:0000256" key="6">
    <source>
        <dbReference type="ARBA" id="ARBA00048348"/>
    </source>
</evidence>
<comment type="catalytic activity">
    <reaction evidence="6 8">
        <text>hydrogencarbonate + H(+) = CO2 + H2O</text>
        <dbReference type="Rhea" id="RHEA:10748"/>
        <dbReference type="ChEBI" id="CHEBI:15377"/>
        <dbReference type="ChEBI" id="CHEBI:15378"/>
        <dbReference type="ChEBI" id="CHEBI:16526"/>
        <dbReference type="ChEBI" id="CHEBI:17544"/>
        <dbReference type="EC" id="4.2.1.1"/>
    </reaction>
</comment>